<dbReference type="EMBL" id="JADGJH010005440">
    <property type="protein sequence ID" value="KAJ3080575.1"/>
    <property type="molecule type" value="Genomic_DNA"/>
</dbReference>
<feature type="compositionally biased region" description="Low complexity" evidence="1">
    <location>
        <begin position="193"/>
        <end position="202"/>
    </location>
</feature>
<proteinExistence type="predicted"/>
<comment type="caution">
    <text evidence="2">The sequence shown here is derived from an EMBL/GenBank/DDBJ whole genome shotgun (WGS) entry which is preliminary data.</text>
</comment>
<reference evidence="2" key="1">
    <citation type="submission" date="2020-05" db="EMBL/GenBank/DDBJ databases">
        <title>Phylogenomic resolution of chytrid fungi.</title>
        <authorList>
            <person name="Stajich J.E."/>
            <person name="Amses K."/>
            <person name="Simmons R."/>
            <person name="Seto K."/>
            <person name="Myers J."/>
            <person name="Bonds A."/>
            <person name="Quandt C.A."/>
            <person name="Barry K."/>
            <person name="Liu P."/>
            <person name="Grigoriev I."/>
            <person name="Longcore J.E."/>
            <person name="James T.Y."/>
        </authorList>
    </citation>
    <scope>NUCLEOTIDE SEQUENCE</scope>
    <source>
        <strain evidence="2">JEL0513</strain>
    </source>
</reference>
<evidence type="ECO:0000313" key="3">
    <source>
        <dbReference type="Proteomes" id="UP001211907"/>
    </source>
</evidence>
<evidence type="ECO:0000256" key="1">
    <source>
        <dbReference type="SAM" id="MobiDB-lite"/>
    </source>
</evidence>
<feature type="region of interest" description="Disordered" evidence="1">
    <location>
        <begin position="223"/>
        <end position="259"/>
    </location>
</feature>
<dbReference type="Proteomes" id="UP001211907">
    <property type="component" value="Unassembled WGS sequence"/>
</dbReference>
<gene>
    <name evidence="2" type="ORF">HK100_010113</name>
</gene>
<feature type="compositionally biased region" description="Low complexity" evidence="1">
    <location>
        <begin position="226"/>
        <end position="240"/>
    </location>
</feature>
<feature type="compositionally biased region" description="Basic residues" evidence="1">
    <location>
        <begin position="248"/>
        <end position="259"/>
    </location>
</feature>
<feature type="non-terminal residue" evidence="2">
    <location>
        <position position="368"/>
    </location>
</feature>
<accession>A0AAD5SSQ0</accession>
<dbReference type="AlphaFoldDB" id="A0AAD5SSQ0"/>
<keyword evidence="3" id="KW-1185">Reference proteome</keyword>
<feature type="region of interest" description="Disordered" evidence="1">
    <location>
        <begin position="111"/>
        <end position="154"/>
    </location>
</feature>
<organism evidence="2 3">
    <name type="scientific">Physocladia obscura</name>
    <dbReference type="NCBI Taxonomy" id="109957"/>
    <lineage>
        <taxon>Eukaryota</taxon>
        <taxon>Fungi</taxon>
        <taxon>Fungi incertae sedis</taxon>
        <taxon>Chytridiomycota</taxon>
        <taxon>Chytridiomycota incertae sedis</taxon>
        <taxon>Chytridiomycetes</taxon>
        <taxon>Chytridiales</taxon>
        <taxon>Chytriomycetaceae</taxon>
        <taxon>Physocladia</taxon>
    </lineage>
</organism>
<evidence type="ECO:0000313" key="2">
    <source>
        <dbReference type="EMBL" id="KAJ3080575.1"/>
    </source>
</evidence>
<protein>
    <submittedName>
        <fullName evidence="2">Uncharacterized protein</fullName>
    </submittedName>
</protein>
<feature type="region of interest" description="Disordered" evidence="1">
    <location>
        <begin position="170"/>
        <end position="202"/>
    </location>
</feature>
<sequence>MVDNSEHRKRPILVPTPPAPALENPLVSAAPQLLGSAKKVRHLETRDKIGTSLPPLTKKDFDFGGGSGSQYSATAIFYDSGRRHQQSLSSSSAVPISKTFGDFFSKFHGTTPTTAPSTTTITTPAIVMPGNSTTDLRSTSTVPTPPSSSPLVGAMSGELKASLELDTPMSHATHQKLSHSPLQSSPPLPMPSSQPSTSSPLLQPKKIAATPTISAITAVNSHDDFSLSTPQPSSSSSSPATTPPMPKKQSHSHFHLHPKRGNVITSTSTATTNSLMITSPQTSIMAPESSLAAWSSTQSSNTTHTLLTVYDRSTIMTASSSIFGGLGGVAGGARVRRRSSGDKSSAAASSVFMDIFARNVEKEVGGGE</sequence>
<name>A0AAD5SSQ0_9FUNG</name>
<feature type="compositionally biased region" description="Low complexity" evidence="1">
    <location>
        <begin position="111"/>
        <end position="126"/>
    </location>
</feature>